<keyword evidence="4 6" id="KW-0472">Membrane</keyword>
<feature type="transmembrane region" description="Helical" evidence="6">
    <location>
        <begin position="293"/>
        <end position="317"/>
    </location>
</feature>
<dbReference type="OrthoDB" id="430821at2759"/>
<dbReference type="PANTHER" id="PTHR21706:SF15">
    <property type="entry name" value="TRANSMEMBRANE PROTEIN 65"/>
    <property type="match status" value="1"/>
</dbReference>
<dbReference type="Proteomes" id="UP000030640">
    <property type="component" value="Unassembled WGS sequence"/>
</dbReference>
<proteinExistence type="predicted"/>
<comment type="subcellular location">
    <subcellularLocation>
        <location evidence="1">Membrane</location>
        <topology evidence="1">Multi-pass membrane protein</topology>
    </subcellularLocation>
</comment>
<dbReference type="RefSeq" id="XP_008816271.1">
    <property type="nucleotide sequence ID" value="XM_008818049.1"/>
</dbReference>
<feature type="transmembrane region" description="Helical" evidence="6">
    <location>
        <begin position="324"/>
        <end position="342"/>
    </location>
</feature>
<gene>
    <name evidence="7" type="ORF">C922_02450</name>
</gene>
<feature type="compositionally biased region" description="Basic and acidic residues" evidence="5">
    <location>
        <begin position="165"/>
        <end position="175"/>
    </location>
</feature>
<feature type="region of interest" description="Disordered" evidence="5">
    <location>
        <begin position="165"/>
        <end position="235"/>
    </location>
</feature>
<dbReference type="GO" id="GO:0016020">
    <property type="term" value="C:membrane"/>
    <property type="evidence" value="ECO:0007669"/>
    <property type="project" value="UniProtKB-SubCell"/>
</dbReference>
<dbReference type="VEuPathDB" id="PlasmoDB:C922_02450"/>
<dbReference type="AlphaFoldDB" id="W7A678"/>
<name>W7A678_9APIC</name>
<reference evidence="7 8" key="1">
    <citation type="submission" date="2013-02" db="EMBL/GenBank/DDBJ databases">
        <title>The Genome Sequence of Plasmodium inui San Antonio 1.</title>
        <authorList>
            <consortium name="The Broad Institute Genome Sequencing Platform"/>
            <consortium name="The Broad Institute Genome Sequencing Center for Infectious Disease"/>
            <person name="Neafsey D."/>
            <person name="Cheeseman I."/>
            <person name="Volkman S."/>
            <person name="Adams J."/>
            <person name="Walker B."/>
            <person name="Young S.K."/>
            <person name="Zeng Q."/>
            <person name="Gargeya S."/>
            <person name="Fitzgerald M."/>
            <person name="Haas B."/>
            <person name="Abouelleil A."/>
            <person name="Alvarado L."/>
            <person name="Arachchi H.M."/>
            <person name="Berlin A.M."/>
            <person name="Chapman S.B."/>
            <person name="Dewar J."/>
            <person name="Goldberg J."/>
            <person name="Griggs A."/>
            <person name="Gujja S."/>
            <person name="Hansen M."/>
            <person name="Howarth C."/>
            <person name="Imamovic A."/>
            <person name="Larimer J."/>
            <person name="McCowan C."/>
            <person name="Murphy C."/>
            <person name="Neiman D."/>
            <person name="Pearson M."/>
            <person name="Priest M."/>
            <person name="Roberts A."/>
            <person name="Saif S."/>
            <person name="Shea T."/>
            <person name="Sisk P."/>
            <person name="Sykes S."/>
            <person name="Wortman J."/>
            <person name="Nusbaum C."/>
            <person name="Birren B."/>
        </authorList>
    </citation>
    <scope>NUCLEOTIDE SEQUENCE [LARGE SCALE GENOMIC DNA]</scope>
    <source>
        <strain evidence="7 8">San Antonio 1</strain>
    </source>
</reference>
<dbReference type="Gene3D" id="3.30.450.40">
    <property type="match status" value="1"/>
</dbReference>
<evidence type="ECO:0000256" key="4">
    <source>
        <dbReference type="ARBA" id="ARBA00023136"/>
    </source>
</evidence>
<evidence type="ECO:0000313" key="8">
    <source>
        <dbReference type="Proteomes" id="UP000030640"/>
    </source>
</evidence>
<dbReference type="GeneID" id="20037724"/>
<dbReference type="InterPro" id="IPR019537">
    <property type="entry name" value="TMEM65"/>
</dbReference>
<evidence type="ECO:0000256" key="3">
    <source>
        <dbReference type="ARBA" id="ARBA00022989"/>
    </source>
</evidence>
<protein>
    <submittedName>
        <fullName evidence="7">Uncharacterized protein</fullName>
    </submittedName>
</protein>
<dbReference type="InterPro" id="IPR029016">
    <property type="entry name" value="GAF-like_dom_sf"/>
</dbReference>
<dbReference type="Pfam" id="PF10507">
    <property type="entry name" value="TMEM65"/>
    <property type="match status" value="1"/>
</dbReference>
<evidence type="ECO:0000256" key="6">
    <source>
        <dbReference type="SAM" id="Phobius"/>
    </source>
</evidence>
<organism evidence="7 8">
    <name type="scientific">Plasmodium inui San Antonio 1</name>
    <dbReference type="NCBI Taxonomy" id="1237626"/>
    <lineage>
        <taxon>Eukaryota</taxon>
        <taxon>Sar</taxon>
        <taxon>Alveolata</taxon>
        <taxon>Apicomplexa</taxon>
        <taxon>Aconoidasida</taxon>
        <taxon>Haemosporida</taxon>
        <taxon>Plasmodiidae</taxon>
        <taxon>Plasmodium</taxon>
        <taxon>Plasmodium (Plasmodium)</taxon>
    </lineage>
</organism>
<sequence>MHFSKSVFFFLTPKYHLQTQIRSTIKKKQNICFIKRKKRKEHRNYFKYGIAANREKGNSQQVPQLGENSQPRSGRPEGNQVINQNEETPRRTLFGENITQGRHTEWGRRPKVSLFHTKVIKQRGGANLRNAHLMGKIIRRSRQVETSIEQGRFPFCGRAPLHLEKKTKAHERGQADGEDTYAQEKGASRENNPNDANRSDANPNAANPNRQVGNHQPSSAHNNADHTNSSRKNDKLLSKKGDYYSCKDAEKPFEDKSHEKAEMNIKRHDLILVALSGCIPFICFGFVDNSFMIIAGDLFDSTFCVFLGFSTLAAAGLGNLTSDVLGIFIGGYIEKIIAYVGFPRINLTNKQLKMNRTRRYYYIGSARNLYSLVDSDIVRLPLDQDIIGHVYKSGKLINYESGSLMKNFAHSYKPSTEKEEVGKDLPPSGGTNGGTELFVPGQTPQEHRNNENSLHFLKNQDFYINSKKIDVHQVMAAPVFGLDESIIAVVVAINAKDKVSFTDKDAQFLSMFCSHISKELEDAKGLPDTLR</sequence>
<evidence type="ECO:0000256" key="5">
    <source>
        <dbReference type="SAM" id="MobiDB-lite"/>
    </source>
</evidence>
<feature type="region of interest" description="Disordered" evidence="5">
    <location>
        <begin position="416"/>
        <end position="449"/>
    </location>
</feature>
<dbReference type="SUPFAM" id="SSF55781">
    <property type="entry name" value="GAF domain-like"/>
    <property type="match status" value="1"/>
</dbReference>
<evidence type="ECO:0000313" key="7">
    <source>
        <dbReference type="EMBL" id="EUD67300.1"/>
    </source>
</evidence>
<keyword evidence="8" id="KW-1185">Reference proteome</keyword>
<feature type="transmembrane region" description="Helical" evidence="6">
    <location>
        <begin position="270"/>
        <end position="287"/>
    </location>
</feature>
<keyword evidence="2 6" id="KW-0812">Transmembrane</keyword>
<evidence type="ECO:0000256" key="2">
    <source>
        <dbReference type="ARBA" id="ARBA00022692"/>
    </source>
</evidence>
<evidence type="ECO:0000256" key="1">
    <source>
        <dbReference type="ARBA" id="ARBA00004141"/>
    </source>
</evidence>
<dbReference type="GO" id="GO:0005739">
    <property type="term" value="C:mitochondrion"/>
    <property type="evidence" value="ECO:0007669"/>
    <property type="project" value="TreeGrafter"/>
</dbReference>
<feature type="region of interest" description="Disordered" evidence="5">
    <location>
        <begin position="51"/>
        <end position="105"/>
    </location>
</feature>
<feature type="compositionally biased region" description="Polar residues" evidence="5">
    <location>
        <begin position="58"/>
        <end position="72"/>
    </location>
</feature>
<keyword evidence="3 6" id="KW-1133">Transmembrane helix</keyword>
<dbReference type="EMBL" id="KI965467">
    <property type="protein sequence ID" value="EUD67300.1"/>
    <property type="molecule type" value="Genomic_DNA"/>
</dbReference>
<feature type="compositionally biased region" description="Polar residues" evidence="5">
    <location>
        <begin position="189"/>
        <end position="227"/>
    </location>
</feature>
<dbReference type="PANTHER" id="PTHR21706">
    <property type="entry name" value="TRANSMEMBRANE PROTEIN 65"/>
    <property type="match status" value="1"/>
</dbReference>
<accession>W7A678</accession>